<keyword evidence="5" id="KW-1003">Cell membrane</keyword>
<evidence type="ECO:0000256" key="6">
    <source>
        <dbReference type="ARBA" id="ARBA00022500"/>
    </source>
</evidence>
<gene>
    <name evidence="11" type="primary">fliJ</name>
    <name evidence="11" type="ORF">G8O30_04885</name>
</gene>
<accession>A0A7S8CAD8</accession>
<dbReference type="Proteomes" id="UP000593626">
    <property type="component" value="Chromosome"/>
</dbReference>
<evidence type="ECO:0000256" key="5">
    <source>
        <dbReference type="ARBA" id="ARBA00022475"/>
    </source>
</evidence>
<keyword evidence="4" id="KW-0813">Transport</keyword>
<name>A0A7S8CAD8_9BACI</name>
<keyword evidence="10" id="KW-1006">Bacterial flagellum protein export</keyword>
<keyword evidence="11" id="KW-0966">Cell projection</keyword>
<comment type="similarity">
    <text evidence="2">Belongs to the FliJ family.</text>
</comment>
<dbReference type="AlphaFoldDB" id="A0A7S8CAD8"/>
<evidence type="ECO:0000313" key="12">
    <source>
        <dbReference type="Proteomes" id="UP000593626"/>
    </source>
</evidence>
<dbReference type="GO" id="GO:0071973">
    <property type="term" value="P:bacterial-type flagellum-dependent cell motility"/>
    <property type="evidence" value="ECO:0007669"/>
    <property type="project" value="InterPro"/>
</dbReference>
<keyword evidence="11" id="KW-0969">Cilium</keyword>
<dbReference type="InterPro" id="IPR053716">
    <property type="entry name" value="Flag_assembly_chemotaxis_eff"/>
</dbReference>
<dbReference type="GO" id="GO:0044781">
    <property type="term" value="P:bacterial-type flagellum organization"/>
    <property type="evidence" value="ECO:0007669"/>
    <property type="project" value="UniProtKB-KW"/>
</dbReference>
<sequence length="148" mass="17695">MKFVNRFEKIQIVREQEKVEAITHYEHSMKQFEKVAEELYELLKKKETLQADQEQKLLVGYSVQEMRQQQLFLQHLDKSIEFYQKEVVKARQKMNWNAEKVKEKNMEVKKVECLVDKGFAAFTQNQAALEAKEMDEISTQFFANRALK</sequence>
<evidence type="ECO:0000256" key="9">
    <source>
        <dbReference type="ARBA" id="ARBA00023136"/>
    </source>
</evidence>
<comment type="subcellular location">
    <subcellularLocation>
        <location evidence="1">Cell membrane</location>
        <topology evidence="1">Peripheral membrane protein</topology>
        <orientation evidence="1">Cytoplasmic side</orientation>
    </subcellularLocation>
</comment>
<dbReference type="EMBL" id="CP049742">
    <property type="protein sequence ID" value="QPC46345.1"/>
    <property type="molecule type" value="Genomic_DNA"/>
</dbReference>
<dbReference type="KEGG" id="mcui:G8O30_04885"/>
<keyword evidence="7" id="KW-1005">Bacterial flagellum biogenesis</keyword>
<dbReference type="Gene3D" id="1.10.287.1700">
    <property type="match status" value="1"/>
</dbReference>
<dbReference type="GO" id="GO:0009288">
    <property type="term" value="C:bacterial-type flagellum"/>
    <property type="evidence" value="ECO:0007669"/>
    <property type="project" value="InterPro"/>
</dbReference>
<evidence type="ECO:0000256" key="2">
    <source>
        <dbReference type="ARBA" id="ARBA00010004"/>
    </source>
</evidence>
<proteinExistence type="inferred from homology"/>
<evidence type="ECO:0000256" key="8">
    <source>
        <dbReference type="ARBA" id="ARBA00022927"/>
    </source>
</evidence>
<keyword evidence="11" id="KW-0282">Flagellum</keyword>
<keyword evidence="8" id="KW-0653">Protein transport</keyword>
<dbReference type="GO" id="GO:0005886">
    <property type="term" value="C:plasma membrane"/>
    <property type="evidence" value="ECO:0007669"/>
    <property type="project" value="UniProtKB-SubCell"/>
</dbReference>
<evidence type="ECO:0000313" key="11">
    <source>
        <dbReference type="EMBL" id="QPC46345.1"/>
    </source>
</evidence>
<dbReference type="Pfam" id="PF02050">
    <property type="entry name" value="FliJ"/>
    <property type="match status" value="1"/>
</dbReference>
<evidence type="ECO:0000256" key="10">
    <source>
        <dbReference type="ARBA" id="ARBA00023225"/>
    </source>
</evidence>
<dbReference type="GO" id="GO:0006935">
    <property type="term" value="P:chemotaxis"/>
    <property type="evidence" value="ECO:0007669"/>
    <property type="project" value="UniProtKB-KW"/>
</dbReference>
<evidence type="ECO:0000256" key="3">
    <source>
        <dbReference type="ARBA" id="ARBA00020392"/>
    </source>
</evidence>
<organism evidence="11 12">
    <name type="scientific">Mangrovibacillus cuniculi</name>
    <dbReference type="NCBI Taxonomy" id="2593652"/>
    <lineage>
        <taxon>Bacteria</taxon>
        <taxon>Bacillati</taxon>
        <taxon>Bacillota</taxon>
        <taxon>Bacilli</taxon>
        <taxon>Bacillales</taxon>
        <taxon>Bacillaceae</taxon>
        <taxon>Mangrovibacillus</taxon>
    </lineage>
</organism>
<dbReference type="InterPro" id="IPR012823">
    <property type="entry name" value="Flagell_FliJ"/>
</dbReference>
<evidence type="ECO:0000256" key="4">
    <source>
        <dbReference type="ARBA" id="ARBA00022448"/>
    </source>
</evidence>
<keyword evidence="9" id="KW-0472">Membrane</keyword>
<evidence type="ECO:0000256" key="7">
    <source>
        <dbReference type="ARBA" id="ARBA00022795"/>
    </source>
</evidence>
<dbReference type="RefSeq" id="WP_239673869.1">
    <property type="nucleotide sequence ID" value="NZ_CP049742.1"/>
</dbReference>
<protein>
    <recommendedName>
        <fullName evidence="3">Flagellar FliJ protein</fullName>
    </recommendedName>
</protein>
<keyword evidence="6" id="KW-0145">Chemotaxis</keyword>
<evidence type="ECO:0000256" key="1">
    <source>
        <dbReference type="ARBA" id="ARBA00004413"/>
    </source>
</evidence>
<dbReference type="GO" id="GO:0015031">
    <property type="term" value="P:protein transport"/>
    <property type="evidence" value="ECO:0007669"/>
    <property type="project" value="UniProtKB-KW"/>
</dbReference>
<keyword evidence="12" id="KW-1185">Reference proteome</keyword>
<dbReference type="NCBIfam" id="TIGR02473">
    <property type="entry name" value="flagell_FliJ"/>
    <property type="match status" value="1"/>
</dbReference>
<reference evidence="11 12" key="1">
    <citation type="submission" date="2019-07" db="EMBL/GenBank/DDBJ databases">
        <title>Genome sequence of 2 isolates from Red Sea Mangroves.</title>
        <authorList>
            <person name="Sefrji F."/>
            <person name="Michoud G."/>
            <person name="Merlino G."/>
            <person name="Daffonchio D."/>
        </authorList>
    </citation>
    <scope>NUCLEOTIDE SEQUENCE [LARGE SCALE GENOMIC DNA]</scope>
    <source>
        <strain evidence="11 12">R1DC41</strain>
    </source>
</reference>